<dbReference type="EMBL" id="QZCW01000001">
    <property type="protein sequence ID" value="MCW5320574.1"/>
    <property type="molecule type" value="Genomic_DNA"/>
</dbReference>
<accession>A0ABT3KQI3</accession>
<keyword evidence="2" id="KW-1185">Reference proteome</keyword>
<gene>
    <name evidence="1" type="ORF">D5039_05060</name>
</gene>
<sequence>MEQMAQSLGRCAHPWAVLPPGPAKGESLTDRIRSMVKHQGPVKGAQIAIALDVPGNSGRVHALLKSDIQRGQISVAGGLFQWNWAYDAEQQRQLMDAASLLRKHGYKVTGGEL</sequence>
<protein>
    <submittedName>
        <fullName evidence="1">Uncharacterized protein</fullName>
    </submittedName>
</protein>
<proteinExistence type="predicted"/>
<reference evidence="2" key="1">
    <citation type="submission" date="2023-07" db="EMBL/GenBank/DDBJ databases">
        <title>Verminephrobacter genomes.</title>
        <authorList>
            <person name="Lund M.B."/>
        </authorList>
    </citation>
    <scope>NUCLEOTIDE SEQUENCE [LARGE SCALE GENOMIC DNA]</scope>
    <source>
        <strain evidence="2">AtM5-05</strain>
    </source>
</reference>
<name>A0ABT3KQI3_9BURK</name>
<evidence type="ECO:0000313" key="2">
    <source>
        <dbReference type="Proteomes" id="UP001208935"/>
    </source>
</evidence>
<organism evidence="1 2">
    <name type="scientific">Verminephrobacter aporrectodeae subsp. tuberculatae</name>
    <dbReference type="NCBI Taxonomy" id="1110392"/>
    <lineage>
        <taxon>Bacteria</taxon>
        <taxon>Pseudomonadati</taxon>
        <taxon>Pseudomonadota</taxon>
        <taxon>Betaproteobacteria</taxon>
        <taxon>Burkholderiales</taxon>
        <taxon>Comamonadaceae</taxon>
        <taxon>Verminephrobacter</taxon>
    </lineage>
</organism>
<comment type="caution">
    <text evidence="1">The sequence shown here is derived from an EMBL/GenBank/DDBJ whole genome shotgun (WGS) entry which is preliminary data.</text>
</comment>
<evidence type="ECO:0000313" key="1">
    <source>
        <dbReference type="EMBL" id="MCW5320574.1"/>
    </source>
</evidence>
<dbReference type="Proteomes" id="UP001208935">
    <property type="component" value="Unassembled WGS sequence"/>
</dbReference>